<dbReference type="KEGG" id="aant:HUK68_21795"/>
<keyword evidence="3" id="KW-1185">Reference proteome</keyword>
<name>A0A6N1X856_9BURK</name>
<dbReference type="Gene3D" id="2.60.120.10">
    <property type="entry name" value="Jelly Rolls"/>
    <property type="match status" value="1"/>
</dbReference>
<dbReference type="InterPro" id="IPR011051">
    <property type="entry name" value="RmlC_Cupin_sf"/>
</dbReference>
<dbReference type="SUPFAM" id="SSF51182">
    <property type="entry name" value="RmlC-like cupins"/>
    <property type="match status" value="2"/>
</dbReference>
<dbReference type="CDD" id="cd20303">
    <property type="entry name" value="cupin_ChrR_1"/>
    <property type="match status" value="1"/>
</dbReference>
<accession>A0A6N1X856</accession>
<proteinExistence type="predicted"/>
<feature type="domain" description="ChrR-like cupin" evidence="1">
    <location>
        <begin position="12"/>
        <end position="111"/>
    </location>
</feature>
<gene>
    <name evidence="2" type="ORF">HUK68_21795</name>
</gene>
<evidence type="ECO:0000313" key="3">
    <source>
        <dbReference type="Proteomes" id="UP000509579"/>
    </source>
</evidence>
<dbReference type="EMBL" id="CP054841">
    <property type="protein sequence ID" value="QKV55547.1"/>
    <property type="molecule type" value="Genomic_DNA"/>
</dbReference>
<dbReference type="Pfam" id="PF12973">
    <property type="entry name" value="Cupin_7"/>
    <property type="match status" value="1"/>
</dbReference>
<organism evidence="2 3">
    <name type="scientific">Comamonas antarctica</name>
    <dbReference type="NCBI Taxonomy" id="2743470"/>
    <lineage>
        <taxon>Bacteria</taxon>
        <taxon>Pseudomonadati</taxon>
        <taxon>Pseudomonadota</taxon>
        <taxon>Betaproteobacteria</taxon>
        <taxon>Burkholderiales</taxon>
        <taxon>Comamonadaceae</taxon>
        <taxon>Comamonas</taxon>
    </lineage>
</organism>
<dbReference type="RefSeq" id="WP_175506333.1">
    <property type="nucleotide sequence ID" value="NZ_CP054841.1"/>
</dbReference>
<dbReference type="AlphaFoldDB" id="A0A6N1X856"/>
<dbReference type="Proteomes" id="UP000509579">
    <property type="component" value="Plasmid unnamed1"/>
</dbReference>
<evidence type="ECO:0000259" key="1">
    <source>
        <dbReference type="Pfam" id="PF12973"/>
    </source>
</evidence>
<dbReference type="InterPro" id="IPR014710">
    <property type="entry name" value="RmlC-like_jellyroll"/>
</dbReference>
<sequence length="228" mass="24594">MHINADFTLAASVRPENHQWIASPQAGVERVMLDRVGAEVARATSLVRYAPGSDFRAHRHAGGEEILVLSGVFSDEHGDYPAGWYLRNPPGSSHSPRSAPGAVIFVKLQQMRDDETQTVRIDTRDAARWQAADGRAVCRLFDDAHEQVSMLRLPGAAPLTVPERDGMELLVISGALSVDGIPHPAGSWIRLPPGAHPAMQALEDTQVYAKTGPGLWPTDSAAAEGRTP</sequence>
<protein>
    <submittedName>
        <fullName evidence="2">Cupin domain-containing protein</fullName>
    </submittedName>
</protein>
<dbReference type="InterPro" id="IPR025979">
    <property type="entry name" value="ChrR-like_cupin_dom"/>
</dbReference>
<reference evidence="2 3" key="1">
    <citation type="submission" date="2020-06" db="EMBL/GenBank/DDBJ databases">
        <title>Acidovorax antarctica sp. nov., isolated from Corinth ice sheet soil, Antarctic Fields Peninsula.</title>
        <authorList>
            <person name="Xu Q."/>
            <person name="Peng F."/>
        </authorList>
    </citation>
    <scope>NUCLEOTIDE SEQUENCE [LARGE SCALE GENOMIC DNA]</scope>
    <source>
        <strain evidence="2 3">16-35-5</strain>
        <plasmid evidence="2 3">unnamed1</plasmid>
    </source>
</reference>
<evidence type="ECO:0000313" key="2">
    <source>
        <dbReference type="EMBL" id="QKV55547.1"/>
    </source>
</evidence>
<keyword evidence="2" id="KW-0614">Plasmid</keyword>
<geneLocation type="plasmid" evidence="2 3">
    <name>unnamed1</name>
</geneLocation>